<dbReference type="Gene3D" id="3.40.50.300">
    <property type="entry name" value="P-loop containing nucleotide triphosphate hydrolases"/>
    <property type="match status" value="1"/>
</dbReference>
<gene>
    <name evidence="8" type="ORF">SAMN04489718_0790</name>
</gene>
<dbReference type="GO" id="GO:0046677">
    <property type="term" value="P:response to antibiotic"/>
    <property type="evidence" value="ECO:0007669"/>
    <property type="project" value="UniProtKB-KW"/>
</dbReference>
<evidence type="ECO:0000256" key="6">
    <source>
        <dbReference type="ARBA" id="ARBA00049985"/>
    </source>
</evidence>
<protein>
    <submittedName>
        <fullName evidence="8">ABC-2 type transport system ATP-binding protein</fullName>
    </submittedName>
</protein>
<dbReference type="GO" id="GO:1900753">
    <property type="term" value="P:doxorubicin transport"/>
    <property type="evidence" value="ECO:0007669"/>
    <property type="project" value="InterPro"/>
</dbReference>
<comment type="subcellular location">
    <subcellularLocation>
        <location evidence="1">Cell membrane</location>
        <topology evidence="1">Peripheral membrane protein</topology>
        <orientation evidence="1">Cytoplasmic side</orientation>
    </subcellularLocation>
</comment>
<dbReference type="OrthoDB" id="9804819at2"/>
<dbReference type="Pfam" id="PF00005">
    <property type="entry name" value="ABC_tran"/>
    <property type="match status" value="1"/>
</dbReference>
<dbReference type="GO" id="GO:0005886">
    <property type="term" value="C:plasma membrane"/>
    <property type="evidence" value="ECO:0007669"/>
    <property type="project" value="UniProtKB-SubCell"/>
</dbReference>
<reference evidence="9" key="1">
    <citation type="submission" date="2016-10" db="EMBL/GenBank/DDBJ databases">
        <authorList>
            <person name="Varghese N."/>
            <person name="Submissions S."/>
        </authorList>
    </citation>
    <scope>NUCLEOTIDE SEQUENCE [LARGE SCALE GENOMIC DNA]</scope>
    <source>
        <strain evidence="9">DSM 45459</strain>
    </source>
</reference>
<accession>A0A1H0Z1J7</accession>
<evidence type="ECO:0000259" key="7">
    <source>
        <dbReference type="PROSITE" id="PS50893"/>
    </source>
</evidence>
<dbReference type="GO" id="GO:0005524">
    <property type="term" value="F:ATP binding"/>
    <property type="evidence" value="ECO:0007669"/>
    <property type="project" value="UniProtKB-KW"/>
</dbReference>
<dbReference type="STRING" id="995062.SAMN04489718_0790"/>
<keyword evidence="3" id="KW-0547">Nucleotide-binding</keyword>
<evidence type="ECO:0000256" key="5">
    <source>
        <dbReference type="ARBA" id="ARBA00023251"/>
    </source>
</evidence>
<evidence type="ECO:0000313" key="8">
    <source>
        <dbReference type="EMBL" id="SDQ21299.1"/>
    </source>
</evidence>
<dbReference type="PANTHER" id="PTHR42711:SF5">
    <property type="entry name" value="ABC TRANSPORTER ATP-BINDING PROTEIN NATA"/>
    <property type="match status" value="1"/>
</dbReference>
<name>A0A1H0Z1J7_9ACTN</name>
<evidence type="ECO:0000256" key="3">
    <source>
        <dbReference type="ARBA" id="ARBA00022741"/>
    </source>
</evidence>
<dbReference type="GO" id="GO:0043215">
    <property type="term" value="P:daunorubicin transport"/>
    <property type="evidence" value="ECO:0007669"/>
    <property type="project" value="InterPro"/>
</dbReference>
<dbReference type="PROSITE" id="PS00211">
    <property type="entry name" value="ABC_TRANSPORTER_1"/>
    <property type="match status" value="1"/>
</dbReference>
<dbReference type="Pfam" id="PF13732">
    <property type="entry name" value="DrrA1-3_C"/>
    <property type="match status" value="1"/>
</dbReference>
<dbReference type="InterPro" id="IPR017871">
    <property type="entry name" value="ABC_transporter-like_CS"/>
</dbReference>
<keyword evidence="9" id="KW-1185">Reference proteome</keyword>
<evidence type="ECO:0000256" key="1">
    <source>
        <dbReference type="ARBA" id="ARBA00004413"/>
    </source>
</evidence>
<dbReference type="InterPro" id="IPR005894">
    <property type="entry name" value="DrrA"/>
</dbReference>
<dbReference type="InterPro" id="IPR027417">
    <property type="entry name" value="P-loop_NTPase"/>
</dbReference>
<dbReference type="EMBL" id="FNKO01000001">
    <property type="protein sequence ID" value="SDQ21299.1"/>
    <property type="molecule type" value="Genomic_DNA"/>
</dbReference>
<dbReference type="InterPro" id="IPR003593">
    <property type="entry name" value="AAA+_ATPase"/>
</dbReference>
<organism evidence="8 9">
    <name type="scientific">Actinopolyspora saharensis</name>
    <dbReference type="NCBI Taxonomy" id="995062"/>
    <lineage>
        <taxon>Bacteria</taxon>
        <taxon>Bacillati</taxon>
        <taxon>Actinomycetota</taxon>
        <taxon>Actinomycetes</taxon>
        <taxon>Actinopolysporales</taxon>
        <taxon>Actinopolysporaceae</taxon>
        <taxon>Actinopolyspora</taxon>
    </lineage>
</organism>
<feature type="domain" description="ABC transporter" evidence="7">
    <location>
        <begin position="4"/>
        <end position="234"/>
    </location>
</feature>
<dbReference type="SUPFAM" id="SSF52540">
    <property type="entry name" value="P-loop containing nucleoside triphosphate hydrolases"/>
    <property type="match status" value="1"/>
</dbReference>
<evidence type="ECO:0000256" key="2">
    <source>
        <dbReference type="ARBA" id="ARBA00022448"/>
    </source>
</evidence>
<dbReference type="InterPro" id="IPR025302">
    <property type="entry name" value="DrrA1/2-like_C"/>
</dbReference>
<evidence type="ECO:0000256" key="4">
    <source>
        <dbReference type="ARBA" id="ARBA00022840"/>
    </source>
</evidence>
<keyword evidence="4 8" id="KW-0067">ATP-binding</keyword>
<proteinExistence type="inferred from homology"/>
<dbReference type="Proteomes" id="UP000199301">
    <property type="component" value="Unassembled WGS sequence"/>
</dbReference>
<dbReference type="NCBIfam" id="TIGR01188">
    <property type="entry name" value="drrA"/>
    <property type="match status" value="1"/>
</dbReference>
<dbReference type="PANTHER" id="PTHR42711">
    <property type="entry name" value="ABC TRANSPORTER ATP-BINDING PROTEIN"/>
    <property type="match status" value="1"/>
</dbReference>
<dbReference type="AlphaFoldDB" id="A0A1H0Z1J7"/>
<dbReference type="PROSITE" id="PS50893">
    <property type="entry name" value="ABC_TRANSPORTER_2"/>
    <property type="match status" value="1"/>
</dbReference>
<keyword evidence="2" id="KW-0813">Transport</keyword>
<dbReference type="InterPro" id="IPR003439">
    <property type="entry name" value="ABC_transporter-like_ATP-bd"/>
</dbReference>
<dbReference type="GO" id="GO:0016887">
    <property type="term" value="F:ATP hydrolysis activity"/>
    <property type="evidence" value="ECO:0007669"/>
    <property type="project" value="InterPro"/>
</dbReference>
<dbReference type="RefSeq" id="WP_092521092.1">
    <property type="nucleotide sequence ID" value="NZ_FNKO01000001.1"/>
</dbReference>
<evidence type="ECO:0000313" key="9">
    <source>
        <dbReference type="Proteomes" id="UP000199301"/>
    </source>
</evidence>
<dbReference type="InterPro" id="IPR050763">
    <property type="entry name" value="ABC_transporter_ATP-binding"/>
</dbReference>
<dbReference type="SMART" id="SM00382">
    <property type="entry name" value="AAA"/>
    <property type="match status" value="1"/>
</dbReference>
<keyword evidence="5" id="KW-0046">Antibiotic resistance</keyword>
<sequence length="305" mass="32892">MAAVRCENLRKRFGGVDAVAGIDLAVAEGEKFAFLGPNGAGKTTTVNMLATLLRPTGGAATVAGFDVTCSPDRVRERIGLVFQEQVSDGDLTVEENLLLHSVLYGVPRHAARKRMAALLELMGLADRGRHNVTTLSGGMRRRLEIARCLMHNPRVLFLDEPTAGLDPHARVLVWELLDRLRDEQGITLFLTTHYLAEAERCDRVAILDAGALVAEGSPQELEATIGADVVQLRTGDDALAARNARCRLGVEVSGGAEGLRIHAADGPELVPRLCSDLGVRVDAVSVSRPSLEDVFMHYTGRSLQE</sequence>
<comment type="similarity">
    <text evidence="6">Belongs to the ABC transporter superfamily. Drug exporter-1 (DrugE1) (TC 3.A.1.105) family.</text>
</comment>